<dbReference type="Proteomes" id="UP001165960">
    <property type="component" value="Unassembled WGS sequence"/>
</dbReference>
<gene>
    <name evidence="1" type="ORF">DSO57_1019032</name>
</gene>
<name>A0ACC2SHE6_9FUNG</name>
<accession>A0ACC2SHE6</accession>
<protein>
    <submittedName>
        <fullName evidence="1">Uncharacterized protein</fullName>
    </submittedName>
</protein>
<reference evidence="1" key="1">
    <citation type="submission" date="2022-04" db="EMBL/GenBank/DDBJ databases">
        <title>Genome of the entomopathogenic fungus Entomophthora muscae.</title>
        <authorList>
            <person name="Elya C."/>
            <person name="Lovett B.R."/>
            <person name="Lee E."/>
            <person name="Macias A.M."/>
            <person name="Hajek A.E."/>
            <person name="De Bivort B.L."/>
            <person name="Kasson M.T."/>
            <person name="De Fine Licht H.H."/>
            <person name="Stajich J.E."/>
        </authorList>
    </citation>
    <scope>NUCLEOTIDE SEQUENCE</scope>
    <source>
        <strain evidence="1">Berkeley</strain>
    </source>
</reference>
<dbReference type="EMBL" id="QTSX02005055">
    <property type="protein sequence ID" value="KAJ9061581.1"/>
    <property type="molecule type" value="Genomic_DNA"/>
</dbReference>
<proteinExistence type="predicted"/>
<keyword evidence="2" id="KW-1185">Reference proteome</keyword>
<evidence type="ECO:0000313" key="1">
    <source>
        <dbReference type="EMBL" id="KAJ9061581.1"/>
    </source>
</evidence>
<sequence>MKFILVLQECLAAMILIHSSMGGRSHIKAMLEVGQTLGERGHSVQYVALDDNLRFAKGHSNIQRVGLGHKGHFVDTQMQLLDSACAGKLGNECRMGVFNISLEWFCMSYRSEYLPLLEHVKQEKPDVMVCDKFAFACQEIAEVNSIPLVIGIQALDFASHYNSPFLANDIWFGPITIESMSFPWKLYDSLVIPFVVKMCWRKIYKILTKERQLAGSSAQQHPLKAFDYATVIVNSFFGFEVAQPIPPNIRLIGPILSTKAPPLEPMLHTFLSKHSHVMLVGFGSLISLETREINAILRGALQAMEEGNIDGLIWGLGRTQISKFPNTTELSHDFFADERFKFLPWAPQQTILNHPNTTVFLSHAGLESSFEAIHSRTPILTIPFFSDQGRNAAKLQEMGVGLYIDPYNIDVAAALKTLLSCPNLAASLNKSKALTNSYIKRRQEAANHIEDHLELAQACRPRHPHIFGSSQPPCEISHLLCASNRMSLFTANWLDVYLFLFVAGVTALATAVYIARHKLCATKPTAHQKQQ</sequence>
<evidence type="ECO:0000313" key="2">
    <source>
        <dbReference type="Proteomes" id="UP001165960"/>
    </source>
</evidence>
<organism evidence="1 2">
    <name type="scientific">Entomophthora muscae</name>
    <dbReference type="NCBI Taxonomy" id="34485"/>
    <lineage>
        <taxon>Eukaryota</taxon>
        <taxon>Fungi</taxon>
        <taxon>Fungi incertae sedis</taxon>
        <taxon>Zoopagomycota</taxon>
        <taxon>Entomophthoromycotina</taxon>
        <taxon>Entomophthoromycetes</taxon>
        <taxon>Entomophthorales</taxon>
        <taxon>Entomophthoraceae</taxon>
        <taxon>Entomophthora</taxon>
    </lineage>
</organism>
<comment type="caution">
    <text evidence="1">The sequence shown here is derived from an EMBL/GenBank/DDBJ whole genome shotgun (WGS) entry which is preliminary data.</text>
</comment>